<dbReference type="GO" id="GO:0003723">
    <property type="term" value="F:RNA binding"/>
    <property type="evidence" value="ECO:0007669"/>
    <property type="project" value="UniProtKB-UniRule"/>
</dbReference>
<feature type="domain" description="RRM" evidence="5">
    <location>
        <begin position="302"/>
        <end position="383"/>
    </location>
</feature>
<protein>
    <submittedName>
        <fullName evidence="6">CUGBP Elav-like family member 1-A</fullName>
    </submittedName>
</protein>
<name>A0AAU9FLD5_DROMD</name>
<proteinExistence type="predicted"/>
<evidence type="ECO:0000313" key="7">
    <source>
        <dbReference type="Proteomes" id="UP001500889"/>
    </source>
</evidence>
<organism evidence="6 7">
    <name type="scientific">Drosophila madeirensis</name>
    <name type="common">Fruit fly</name>
    <dbReference type="NCBI Taxonomy" id="30013"/>
    <lineage>
        <taxon>Eukaryota</taxon>
        <taxon>Metazoa</taxon>
        <taxon>Ecdysozoa</taxon>
        <taxon>Arthropoda</taxon>
        <taxon>Hexapoda</taxon>
        <taxon>Insecta</taxon>
        <taxon>Pterygota</taxon>
        <taxon>Neoptera</taxon>
        <taxon>Endopterygota</taxon>
        <taxon>Diptera</taxon>
        <taxon>Brachycera</taxon>
        <taxon>Muscomorpha</taxon>
        <taxon>Ephydroidea</taxon>
        <taxon>Drosophilidae</taxon>
        <taxon>Drosophila</taxon>
        <taxon>Sophophora</taxon>
    </lineage>
</organism>
<dbReference type="Pfam" id="PF00076">
    <property type="entry name" value="RRM_1"/>
    <property type="match status" value="3"/>
</dbReference>
<feature type="compositionally biased region" description="Low complexity" evidence="4">
    <location>
        <begin position="61"/>
        <end position="107"/>
    </location>
</feature>
<keyword evidence="1" id="KW-0677">Repeat</keyword>
<feature type="compositionally biased region" description="Low complexity" evidence="4">
    <location>
        <begin position="660"/>
        <end position="675"/>
    </location>
</feature>
<dbReference type="FunFam" id="3.30.70.330:FF:000322">
    <property type="entry name" value="CUGBP Elav-like family member 2"/>
    <property type="match status" value="1"/>
</dbReference>
<dbReference type="InterPro" id="IPR000504">
    <property type="entry name" value="RRM_dom"/>
</dbReference>
<dbReference type="AlphaFoldDB" id="A0AAU9FLD5"/>
<feature type="region of interest" description="Disordered" evidence="4">
    <location>
        <begin position="617"/>
        <end position="638"/>
    </location>
</feature>
<feature type="domain" description="RRM" evidence="5">
    <location>
        <begin position="874"/>
        <end position="952"/>
    </location>
</feature>
<evidence type="ECO:0000256" key="2">
    <source>
        <dbReference type="ARBA" id="ARBA00022884"/>
    </source>
</evidence>
<dbReference type="EMBL" id="AP029264">
    <property type="protein sequence ID" value="BFF96389.1"/>
    <property type="molecule type" value="Genomic_DNA"/>
</dbReference>
<feature type="region of interest" description="Disordered" evidence="4">
    <location>
        <begin position="718"/>
        <end position="768"/>
    </location>
</feature>
<feature type="region of interest" description="Disordered" evidence="4">
    <location>
        <begin position="660"/>
        <end position="681"/>
    </location>
</feature>
<dbReference type="InterPro" id="IPR012677">
    <property type="entry name" value="Nucleotide-bd_a/b_plait_sf"/>
</dbReference>
<dbReference type="FunFam" id="3.30.70.330:FF:000013">
    <property type="entry name" value="CUGBP Elav-like family member 1 isoform 2"/>
    <property type="match status" value="1"/>
</dbReference>
<feature type="compositionally biased region" description="Low complexity" evidence="4">
    <location>
        <begin position="735"/>
        <end position="768"/>
    </location>
</feature>
<dbReference type="FunFam" id="3.30.70.330:FF:000434">
    <property type="entry name" value="Bruno 2, isoform H"/>
    <property type="match status" value="1"/>
</dbReference>
<dbReference type="SUPFAM" id="SSF54928">
    <property type="entry name" value="RNA-binding domain, RBD"/>
    <property type="match status" value="2"/>
</dbReference>
<evidence type="ECO:0000313" key="6">
    <source>
        <dbReference type="EMBL" id="BFF96389.1"/>
    </source>
</evidence>
<accession>A0AAU9FLD5</accession>
<dbReference type="Gene3D" id="3.30.70.330">
    <property type="match status" value="3"/>
</dbReference>
<evidence type="ECO:0000259" key="5">
    <source>
        <dbReference type="PROSITE" id="PS50102"/>
    </source>
</evidence>
<evidence type="ECO:0000256" key="1">
    <source>
        <dbReference type="ARBA" id="ARBA00022737"/>
    </source>
</evidence>
<dbReference type="SMART" id="SM00360">
    <property type="entry name" value="RRM"/>
    <property type="match status" value="3"/>
</dbReference>
<dbReference type="PANTHER" id="PTHR24012">
    <property type="entry name" value="RNA BINDING PROTEIN"/>
    <property type="match status" value="1"/>
</dbReference>
<reference evidence="6 7" key="1">
    <citation type="submission" date="2024-02" db="EMBL/GenBank/DDBJ databases">
        <title>A chromosome-level genome assembly of Drosophila madeirensis, a fruit fly species endemic to Madeira island.</title>
        <authorList>
            <person name="Tomihara K."/>
            <person name="Llopart A."/>
            <person name="Yamamoto D."/>
        </authorList>
    </citation>
    <scope>NUCLEOTIDE SEQUENCE [LARGE SCALE GENOMIC DNA]</scope>
    <source>
        <strain evidence="6 7">RF1</strain>
    </source>
</reference>
<feature type="region of interest" description="Disordered" evidence="4">
    <location>
        <begin position="61"/>
        <end position="108"/>
    </location>
</feature>
<dbReference type="InterPro" id="IPR035979">
    <property type="entry name" value="RBD_domain_sf"/>
</dbReference>
<evidence type="ECO:0000256" key="3">
    <source>
        <dbReference type="PROSITE-ProRule" id="PRU00176"/>
    </source>
</evidence>
<keyword evidence="2 3" id="KW-0694">RNA-binding</keyword>
<dbReference type="PROSITE" id="PS50102">
    <property type="entry name" value="RRM"/>
    <property type="match status" value="3"/>
</dbReference>
<evidence type="ECO:0000256" key="4">
    <source>
        <dbReference type="SAM" id="MobiDB-lite"/>
    </source>
</evidence>
<feature type="domain" description="RRM" evidence="5">
    <location>
        <begin position="389"/>
        <end position="469"/>
    </location>
</feature>
<gene>
    <name evidence="6" type="ORF">DMAD_13596</name>
</gene>
<sequence length="959" mass="98591">MMLQSLNLHADTLSSIPAGTVATAAATAAAEAVATETTNEAAATPATTMLTTTPVALIANGNNSSNSNGNGNSILYNNNNLNSNNNCNVQQQQQQTQQQQSQQQQLQLHPQPVKYLENLTSSGPTSGAIAATTTFTGAAKSFHPYLRLNSNNNSSNSLLPALSTTATAATTKMSTALLETLLHNQINSSTTAATLQNVPAAAHAAQAVPAATIPTAAAAATTATTAEAATATASATSSQLNSGINSRTSLVDHSLTVAAAAPAIAAANRLSSPMGDDLKPDLDAMDTNSNEMLKDEPDADNIKMFVGQIPKTWDETRLRQMFEQFGPVHTLNVLRDKVTSISRGCCFVTYYTRKAALRAQDALHNIKTLDGMHHPIQMKPADSENRNERKLFVGMLNKKYTEADVRQLFTGHGTIEECTVLRDQAGQSKGCAFVTFATKQNAIGAIKSLHQSQTMEGCSAPLVVKFADTQKEKDQKKMQQLHAFCGINALTSQTPSGASAAANTPTANTATALIAAPPTAARPNPSMAAALAAVPPVQQAGSGTQTALVSVPTSAQLNASMAPTLLGGNPHQGAAAAAAAAAAYLGGDPAAAAHLQLYQQLHSYGLSPAHYLPGLNFHPPDNSATHHSQHGPPGVGATSVGAAAAAATLSAAAAAATSTAPLSLGSGGPSSSAASLGGGGGSGSSIGLPAAGHAPSAGLLAAPSLSMQNLVTLLAAAPSPHQQHHHQHPLTIAPNNNSNNNNSSSNSNHSIHSIHNHPATSSSSSIINQRQQQHSLIYAQTGAGSSAAQLLQHPYSMSQLMPQAHQSSAGQTLSLNALWTTGASDPYSPALSGLTNGSVPGAPYGVSSQSLNASALQAAAAGVAGKQIEGPDGSNLFIYHLPQEFIDTDLASTFLPFGNVLSAKVFIDKQTNLSKCFGFVSYDNPHSANAAIQAMHGFQIGTKRLKVQLKRSKDAAKPY</sequence>
<keyword evidence="7" id="KW-1185">Reference proteome</keyword>
<dbReference type="CDD" id="cd12640">
    <property type="entry name" value="RRM3_Bruno_like"/>
    <property type="match status" value="1"/>
</dbReference>
<dbReference type="Proteomes" id="UP001500889">
    <property type="component" value="Chromosome U"/>
</dbReference>